<evidence type="ECO:0000313" key="2">
    <source>
        <dbReference type="Proteomes" id="UP001317613"/>
    </source>
</evidence>
<evidence type="ECO:0000313" key="1">
    <source>
        <dbReference type="EMBL" id="BDQ62979.1"/>
    </source>
</evidence>
<gene>
    <name evidence="1" type="ORF">EfsSVR2332_30570</name>
</gene>
<accession>A0AC59HTI1</accession>
<reference evidence="1" key="1">
    <citation type="submission" date="2022-08" db="EMBL/GenBank/DDBJ databases">
        <title>Molecular epidemiological analysis of five strains of VanD-type vancomycin-resistant Enterococcus faecalis.</title>
        <authorList>
            <person name="Mimura K."/>
            <person name="Hashimoto Y."/>
            <person name="Tomita H."/>
        </authorList>
    </citation>
    <scope>NUCLEOTIDE SEQUENCE</scope>
    <source>
        <strain evidence="1">SVR2332</strain>
    </source>
</reference>
<dbReference type="EMBL" id="AP026729">
    <property type="protein sequence ID" value="BDQ62979.1"/>
    <property type="molecule type" value="Genomic_DNA"/>
</dbReference>
<name>A0AC59HTI1_ENTFL</name>
<dbReference type="Proteomes" id="UP001317613">
    <property type="component" value="Chromosome"/>
</dbReference>
<sequence length="102" mass="11985">MHAQFHHVSLLARHGQENQAFYTKLLGLRFVKNTVNQDNNRMPHYFYGDYQGTPGSLVTFFIVPLLGNRYEEKKLFSHDWLKNSPKQPFLLGTTFNRKQNSI</sequence>
<protein>
    <submittedName>
        <fullName evidence="1">Uncharacterized protein</fullName>
    </submittedName>
</protein>
<organism evidence="1 2">
    <name type="scientific">Enterococcus faecalis</name>
    <name type="common">Streptococcus faecalis</name>
    <dbReference type="NCBI Taxonomy" id="1351"/>
    <lineage>
        <taxon>Bacteria</taxon>
        <taxon>Bacillati</taxon>
        <taxon>Bacillota</taxon>
        <taxon>Bacilli</taxon>
        <taxon>Lactobacillales</taxon>
        <taxon>Enterococcaceae</taxon>
        <taxon>Enterococcus</taxon>
    </lineage>
</organism>
<proteinExistence type="predicted"/>